<dbReference type="Pfam" id="PF23341">
    <property type="entry name" value="PEP5_VPS11_N"/>
    <property type="match status" value="1"/>
</dbReference>
<dbReference type="GO" id="GO:0006904">
    <property type="term" value="P:vesicle docking involved in exocytosis"/>
    <property type="evidence" value="ECO:0007669"/>
    <property type="project" value="TreeGrafter"/>
</dbReference>
<name>A0A9D4YUE7_CHLVU</name>
<evidence type="ECO:0000256" key="8">
    <source>
        <dbReference type="PIRNR" id="PIRNR007860"/>
    </source>
</evidence>
<dbReference type="PANTHER" id="PTHR23323:SF24">
    <property type="entry name" value="VACUOLAR PROTEIN SORTING-ASSOCIATED PROTEIN 11 HOMOLOG"/>
    <property type="match status" value="1"/>
</dbReference>
<evidence type="ECO:0000313" key="14">
    <source>
        <dbReference type="EMBL" id="KAI3427097.1"/>
    </source>
</evidence>
<feature type="region of interest" description="Disordered" evidence="11">
    <location>
        <begin position="671"/>
        <end position="731"/>
    </location>
</feature>
<dbReference type="GO" id="GO:0030674">
    <property type="term" value="F:protein-macromolecule adaptor activity"/>
    <property type="evidence" value="ECO:0007669"/>
    <property type="project" value="TreeGrafter"/>
</dbReference>
<keyword evidence="6" id="KW-0653">Protein transport</keyword>
<evidence type="ECO:0000256" key="10">
    <source>
        <dbReference type="SAM" id="Coils"/>
    </source>
</evidence>
<keyword evidence="8" id="KW-0926">Vacuole</keyword>
<accession>A0A9D4YUE7</accession>
<reference evidence="14" key="1">
    <citation type="journal article" date="2019" name="Plant J.">
        <title>Chlorella vulgaris genome assembly and annotation reveals the molecular basis for metabolic acclimation to high light conditions.</title>
        <authorList>
            <person name="Cecchin M."/>
            <person name="Marcolungo L."/>
            <person name="Rossato M."/>
            <person name="Girolomoni L."/>
            <person name="Cosentino E."/>
            <person name="Cuine S."/>
            <person name="Li-Beisson Y."/>
            <person name="Delledonne M."/>
            <person name="Ballottari M."/>
        </authorList>
    </citation>
    <scope>NUCLEOTIDE SEQUENCE</scope>
    <source>
        <strain evidence="14">211/11P</strain>
    </source>
</reference>
<dbReference type="GO" id="GO:0009705">
    <property type="term" value="C:plant-type vacuole membrane"/>
    <property type="evidence" value="ECO:0007669"/>
    <property type="project" value="UniProtKB-UniRule"/>
</dbReference>
<dbReference type="GO" id="GO:0006886">
    <property type="term" value="P:intracellular protein transport"/>
    <property type="evidence" value="ECO:0007669"/>
    <property type="project" value="UniProtKB-UniRule"/>
</dbReference>
<sequence>MAVQAGFKRFRFFGTETREGVPTPADVSCSTAGGTLLWLGCKDGTVLCLASDLSLQGSFTAHQGTVHGLAWSKGKLLTVGQDGDGLRHLQLKGWSVHGLRPGASPVLVGASCRLLPNPPKAAAASSGASVEGSLSAVAMHCTDWPTVNVALGLSSGVVHTLRADVSKAKVTAPVPVATLRDGGGPGGITALHFLASSSSSSSSTGGGSSSAGAGATTGTAAATAAEHLHLFAVGSARLAAFDARTGHRVLDEECGAVRGCSAVSSGGELMLACPEAIYSYTVEEGRKAAFAVRGEKLAVAATRHYLTVVLADDQGGGGGGGPLQAAAVQVYDLQNKVVAASAPVQAPLRWMAAHTAPCTIDIADASGAVTRLVEKPFSEKLEALYKSRAYQLAVAVGQTEQVDAGTQAGIRRQYADFLYSKRDYDQAMEQYAATIGHLEPSYVIQRFLDVQRIHGLTDYLERLHAQGAASSDHTTLLLNCFTKLKDVAKLDAFIQGDGSMTRDSLHFDVDTAIKVCRSAGYYEHALYVALAAGQSATYLDILLEECERFSEGLEYVRGLSRPEAAASLQKYGKALLDHVPVETTALLMELCLRDPSNPAAHVANMADFTHLYADRPNDLRYACLTILNMNPDSPSRQTLYHTLLDLYLSPPSAAASAQGATAINAANDGAAAAGAGTGDAQQPSAAAAGQQGSGGEARASTAASASAAVAGQGRKGVGGGNGGGGGGSISSQQEALDLLKRGWPPGQEAAYDVDYALVASRMRGFRPGLLFLYENLRLYREAAAVLMDAGDHAGLIQACERFGDALTGGDPQLWHDALDYFASQPTDCSARVQELLERIEAGGILPPLVVLQILSRNSTFQLSLVKDYVTRQLAADNRSLRSDQEEAERLKAEMERTRHQVLRLQSEPVVFQSSRDSQTNAPLELPSVHFLCGHSYNLRTLGDGDVVCPLCAGEHRKAQELRRSNRASAADKDSFFKQLRAAPDGFGLVAEYFGKGLLNNTSVTTAS</sequence>
<dbReference type="PIRSF" id="PIRSF007860">
    <property type="entry name" value="VPS11"/>
    <property type="match status" value="1"/>
</dbReference>
<feature type="compositionally biased region" description="Gly residues" evidence="11">
    <location>
        <begin position="713"/>
        <end position="728"/>
    </location>
</feature>
<evidence type="ECO:0000313" key="15">
    <source>
        <dbReference type="Proteomes" id="UP001055712"/>
    </source>
</evidence>
<comment type="similarity">
    <text evidence="8">Belongs to the VPS11 family.</text>
</comment>
<evidence type="ECO:0000256" key="2">
    <source>
        <dbReference type="ARBA" id="ARBA00022448"/>
    </source>
</evidence>
<keyword evidence="5" id="KW-0862">Zinc</keyword>
<comment type="function">
    <text evidence="8">Involved in regulating membrane fusion at the tonoplast and the prevacuolar compartment.</text>
</comment>
<evidence type="ECO:0000256" key="3">
    <source>
        <dbReference type="ARBA" id="ARBA00022723"/>
    </source>
</evidence>
<dbReference type="InterPro" id="IPR057308">
    <property type="entry name" value="CHCR_PEP5_VPS11"/>
</dbReference>
<dbReference type="InterPro" id="IPR016528">
    <property type="entry name" value="VPS11"/>
</dbReference>
<reference evidence="14" key="2">
    <citation type="submission" date="2020-11" db="EMBL/GenBank/DDBJ databases">
        <authorList>
            <person name="Cecchin M."/>
            <person name="Marcolungo L."/>
            <person name="Rossato M."/>
            <person name="Girolomoni L."/>
            <person name="Cosentino E."/>
            <person name="Cuine S."/>
            <person name="Li-Beisson Y."/>
            <person name="Delledonne M."/>
            <person name="Ballottari M."/>
        </authorList>
    </citation>
    <scope>NUCLEOTIDE SEQUENCE</scope>
    <source>
        <strain evidence="14">211/11P</strain>
        <tissue evidence="14">Whole cell</tissue>
    </source>
</reference>
<dbReference type="EMBL" id="SIDB01000010">
    <property type="protein sequence ID" value="KAI3427097.1"/>
    <property type="molecule type" value="Genomic_DNA"/>
</dbReference>
<dbReference type="PROSITE" id="PS50236">
    <property type="entry name" value="CHCR"/>
    <property type="match status" value="1"/>
</dbReference>
<feature type="compositionally biased region" description="Low complexity" evidence="11">
    <location>
        <begin position="671"/>
        <end position="712"/>
    </location>
</feature>
<dbReference type="GO" id="GO:0033263">
    <property type="term" value="C:CORVET complex"/>
    <property type="evidence" value="ECO:0007669"/>
    <property type="project" value="UniProtKB-UniRule"/>
</dbReference>
<evidence type="ECO:0000256" key="4">
    <source>
        <dbReference type="ARBA" id="ARBA00022771"/>
    </source>
</evidence>
<dbReference type="Proteomes" id="UP001055712">
    <property type="component" value="Unassembled WGS sequence"/>
</dbReference>
<protein>
    <recommendedName>
        <fullName evidence="8">Vacuolar protein sorting-associated protein 11 homolog</fullName>
    </recommendedName>
</protein>
<comment type="subunit">
    <text evidence="8">Core component of at least two putative endosomal tethering complexes, the homotypic fusion and vacuole protein sorting (HOPS) complex and the class C core vacuole/endosome tethering (CORVET) complex.</text>
</comment>
<dbReference type="GO" id="GO:0007033">
    <property type="term" value="P:vacuole organization"/>
    <property type="evidence" value="ECO:0007669"/>
    <property type="project" value="TreeGrafter"/>
</dbReference>
<dbReference type="GO" id="GO:0007032">
    <property type="term" value="P:endosome organization"/>
    <property type="evidence" value="ECO:0007669"/>
    <property type="project" value="TreeGrafter"/>
</dbReference>
<comment type="caution">
    <text evidence="14">The sequence shown here is derived from an EMBL/GenBank/DDBJ whole genome shotgun (WGS) entry which is preliminary data.</text>
</comment>
<dbReference type="Pfam" id="PF12451">
    <property type="entry name" value="VPS11_C"/>
    <property type="match status" value="1"/>
</dbReference>
<dbReference type="InterPro" id="IPR024763">
    <property type="entry name" value="VPS11_C"/>
</dbReference>
<evidence type="ECO:0000256" key="5">
    <source>
        <dbReference type="ARBA" id="ARBA00022833"/>
    </source>
</evidence>
<dbReference type="Pfam" id="PF23356">
    <property type="entry name" value="TPR_PEP5_VPS11"/>
    <property type="match status" value="2"/>
</dbReference>
<dbReference type="Gene3D" id="2.130.10.10">
    <property type="entry name" value="YVTN repeat-like/Quinoprotein amine dehydrogenase"/>
    <property type="match status" value="1"/>
</dbReference>
<evidence type="ECO:0000256" key="9">
    <source>
        <dbReference type="PROSITE-ProRule" id="PRU01006"/>
    </source>
</evidence>
<keyword evidence="4" id="KW-0863">Zinc-finger</keyword>
<dbReference type="GO" id="GO:0008270">
    <property type="term" value="F:zinc ion binding"/>
    <property type="evidence" value="ECO:0007669"/>
    <property type="project" value="UniProtKB-KW"/>
</dbReference>
<keyword evidence="15" id="KW-1185">Reference proteome</keyword>
<keyword evidence="10" id="KW-0175">Coiled coil</keyword>
<proteinExistence type="inferred from homology"/>
<keyword evidence="7 8" id="KW-0472">Membrane</keyword>
<dbReference type="AlphaFoldDB" id="A0A9D4YUE7"/>
<dbReference type="PANTHER" id="PTHR23323">
    <property type="entry name" value="VACUOLAR PROTEIN SORTING-ASSOCIATED PROTEIN"/>
    <property type="match status" value="1"/>
</dbReference>
<gene>
    <name evidence="14" type="ORF">D9Q98_007036</name>
</gene>
<evidence type="ECO:0000256" key="7">
    <source>
        <dbReference type="ARBA" id="ARBA00023136"/>
    </source>
</evidence>
<feature type="coiled-coil region" evidence="10">
    <location>
        <begin position="873"/>
        <end position="907"/>
    </location>
</feature>
<comment type="subcellular location">
    <subcellularLocation>
        <location evidence="1">Endomembrane system</location>
        <topology evidence="1">Peripheral membrane protein</topology>
    </subcellularLocation>
    <subcellularLocation>
        <location evidence="8">Vacuole membrane</location>
        <topology evidence="8">Peripheral membrane protein</topology>
    </subcellularLocation>
    <subcellularLocation>
        <location evidence="8">Prevacuolar compartment membrane</location>
        <topology evidence="8">Peripheral membrane protein</topology>
    </subcellularLocation>
</comment>
<evidence type="ECO:0000256" key="1">
    <source>
        <dbReference type="ARBA" id="ARBA00004184"/>
    </source>
</evidence>
<dbReference type="GO" id="GO:0048284">
    <property type="term" value="P:organelle fusion"/>
    <property type="evidence" value="ECO:0007669"/>
    <property type="project" value="TreeGrafter"/>
</dbReference>
<organism evidence="14 15">
    <name type="scientific">Chlorella vulgaris</name>
    <name type="common">Green alga</name>
    <dbReference type="NCBI Taxonomy" id="3077"/>
    <lineage>
        <taxon>Eukaryota</taxon>
        <taxon>Viridiplantae</taxon>
        <taxon>Chlorophyta</taxon>
        <taxon>core chlorophytes</taxon>
        <taxon>Trebouxiophyceae</taxon>
        <taxon>Chlorellales</taxon>
        <taxon>Chlorellaceae</taxon>
        <taxon>Chlorella clade</taxon>
        <taxon>Chlorella</taxon>
    </lineage>
</organism>
<feature type="repeat" description="CHCR" evidence="9">
    <location>
        <begin position="431"/>
        <end position="584"/>
    </location>
</feature>
<dbReference type="GO" id="GO:0030897">
    <property type="term" value="C:HOPS complex"/>
    <property type="evidence" value="ECO:0007669"/>
    <property type="project" value="UniProtKB-UniRule"/>
</dbReference>
<dbReference type="InterPro" id="IPR015943">
    <property type="entry name" value="WD40/YVTN_repeat-like_dom_sf"/>
</dbReference>
<evidence type="ECO:0000259" key="13">
    <source>
        <dbReference type="Pfam" id="PF23341"/>
    </source>
</evidence>
<evidence type="ECO:0000256" key="11">
    <source>
        <dbReference type="SAM" id="MobiDB-lite"/>
    </source>
</evidence>
<dbReference type="OrthoDB" id="26184at2759"/>
<evidence type="ECO:0000259" key="12">
    <source>
        <dbReference type="Pfam" id="PF12451"/>
    </source>
</evidence>
<evidence type="ECO:0000256" key="6">
    <source>
        <dbReference type="ARBA" id="ARBA00022927"/>
    </source>
</evidence>
<dbReference type="InterPro" id="IPR011047">
    <property type="entry name" value="Quinoprotein_ADH-like_sf"/>
</dbReference>
<keyword evidence="3" id="KW-0479">Metal-binding</keyword>
<dbReference type="InterPro" id="IPR000547">
    <property type="entry name" value="Clathrin_H-chain/VPS_repeat"/>
</dbReference>
<feature type="domain" description="PEP5/VPS11 N-terminal" evidence="13">
    <location>
        <begin position="9"/>
        <end position="353"/>
    </location>
</feature>
<dbReference type="InterPro" id="IPR057307">
    <property type="entry name" value="PEP5_VPS11_N"/>
</dbReference>
<feature type="domain" description="Vacuolar protein sorting protein 11 C-terminal" evidence="12">
    <location>
        <begin position="955"/>
        <end position="999"/>
    </location>
</feature>
<keyword evidence="2" id="KW-0813">Transport</keyword>
<dbReference type="SUPFAM" id="SSF50998">
    <property type="entry name" value="Quinoprotein alcohol dehydrogenase-like"/>
    <property type="match status" value="1"/>
</dbReference>